<proteinExistence type="predicted"/>
<name>A0A8H3ZJI1_9PEZI</name>
<feature type="compositionally biased region" description="Basic and acidic residues" evidence="1">
    <location>
        <begin position="69"/>
        <end position="81"/>
    </location>
</feature>
<feature type="region of interest" description="Disordered" evidence="1">
    <location>
        <begin position="136"/>
        <end position="161"/>
    </location>
</feature>
<dbReference type="Proteomes" id="UP000434172">
    <property type="component" value="Unassembled WGS sequence"/>
</dbReference>
<feature type="compositionally biased region" description="Low complexity" evidence="1">
    <location>
        <begin position="136"/>
        <end position="148"/>
    </location>
</feature>
<dbReference type="EMBL" id="WOWK01000184">
    <property type="protein sequence ID" value="KAF0315821.1"/>
    <property type="molecule type" value="Genomic_DNA"/>
</dbReference>
<comment type="caution">
    <text evidence="2">The sequence shown here is derived from an EMBL/GenBank/DDBJ whole genome shotgun (WGS) entry which is preliminary data.</text>
</comment>
<dbReference type="AlphaFoldDB" id="A0A8H3ZJI1"/>
<gene>
    <name evidence="2" type="ORF">GQ607_016932</name>
</gene>
<evidence type="ECO:0000256" key="1">
    <source>
        <dbReference type="SAM" id="MobiDB-lite"/>
    </source>
</evidence>
<keyword evidence="3" id="KW-1185">Reference proteome</keyword>
<dbReference type="OrthoDB" id="4854788at2759"/>
<reference evidence="2 3" key="1">
    <citation type="submission" date="2019-12" db="EMBL/GenBank/DDBJ databases">
        <title>A genome sequence resource for the geographically widespread anthracnose pathogen Colletotrichum asianum.</title>
        <authorList>
            <person name="Meng Y."/>
        </authorList>
    </citation>
    <scope>NUCLEOTIDE SEQUENCE [LARGE SCALE GENOMIC DNA]</scope>
    <source>
        <strain evidence="2 3">ICMP 18580</strain>
    </source>
</reference>
<evidence type="ECO:0000313" key="3">
    <source>
        <dbReference type="Proteomes" id="UP000434172"/>
    </source>
</evidence>
<feature type="region of interest" description="Disordered" evidence="1">
    <location>
        <begin position="49"/>
        <end position="88"/>
    </location>
</feature>
<protein>
    <submittedName>
        <fullName evidence="2">Uncharacterized protein</fullName>
    </submittedName>
</protein>
<evidence type="ECO:0000313" key="2">
    <source>
        <dbReference type="EMBL" id="KAF0315821.1"/>
    </source>
</evidence>
<sequence length="808" mass="88220">MLKMIDSLVGDDDWETAPEGEASFDDKWWSSRSLTTQLVYVRRRFAEDKPLPASDPSPGQDAATAAAAEAHRLGSDGKAAETELGSSSDAAATMTNNTAIAPSPSSLDSTAMLNQRERPSASPVHYYAGCHSVLRPRPTVARPPATQPSISNEMTPEEEAEERELRRLEMDLVFEALGAAPTDGDQGQGQGRLSTRSLTDAQKKMLENANEAAHRAAAGDIAGVISGVARLNLGRREIKEERNGLYDAWRASVELHQDRHNDMVAKEAAAFKAAEEGREAAWKRWAHLESRPRSRYLSDLSLTQNINLTFQHGFKSSPDAPLGILVCANRIVSNLVPADTDLHIPDPEYDDEDTDVDDLARSFQHICVVNEPINLFPPPAYPPVPARWASIFSRTSAIALLLLLVLAVPVSLLLLQQLLLAGPLSRPSPSRSSSPHTADTTVVVRHAPLAILDQISSLLRNHIDAPLPLVVGTQDIVHKHDIVYPHVHAHGVPQQPRNVTVSVFIADIALVSSALCDAVSSWATSTRSPVKHDLSLLCQTISTAGLELPSLWAQATAILLSSWPATFTMATLQLAMAVQELPMEGRAPGLPEGGGMRNGSGTETSEQVLFYNATAPTFLRLLLAILRDDENTLSAIEAQRDPPQDKGKTRPLSLWFWKPRAPPAPASTNKTVARVATAYNNIVPLHYTYTALLWAMAFAREKVNGVVRDLEALGNYTESLLAADLPSTSRTHSNVDAAWRGTPWVTESSGGKAERLVRTYLYVPSGREMSLAIEELEALGRQEARRSRADLEWWVRETTAFWRGQDGR</sequence>
<accession>A0A8H3ZJI1</accession>
<organism evidence="2 3">
    <name type="scientific">Colletotrichum asianum</name>
    <dbReference type="NCBI Taxonomy" id="702518"/>
    <lineage>
        <taxon>Eukaryota</taxon>
        <taxon>Fungi</taxon>
        <taxon>Dikarya</taxon>
        <taxon>Ascomycota</taxon>
        <taxon>Pezizomycotina</taxon>
        <taxon>Sordariomycetes</taxon>
        <taxon>Hypocreomycetidae</taxon>
        <taxon>Glomerellales</taxon>
        <taxon>Glomerellaceae</taxon>
        <taxon>Colletotrichum</taxon>
        <taxon>Colletotrichum gloeosporioides species complex</taxon>
    </lineage>
</organism>